<dbReference type="Proteomes" id="UP000261520">
    <property type="component" value="Unplaced"/>
</dbReference>
<dbReference type="InterPro" id="IPR050127">
    <property type="entry name" value="Serine_Proteases_S1"/>
</dbReference>
<dbReference type="SMART" id="SM00020">
    <property type="entry name" value="Tryp_SPc"/>
    <property type="match status" value="1"/>
</dbReference>
<dbReference type="PROSITE" id="PS50240">
    <property type="entry name" value="TRYPSIN_DOM"/>
    <property type="match status" value="1"/>
</dbReference>
<dbReference type="PROSITE" id="PS00134">
    <property type="entry name" value="TRYPSIN_HIS"/>
    <property type="match status" value="1"/>
</dbReference>
<accession>A0A3B4AA74</accession>
<dbReference type="InterPro" id="IPR009003">
    <property type="entry name" value="Peptidase_S1_PA"/>
</dbReference>
<dbReference type="CDD" id="cd00190">
    <property type="entry name" value="Tryp_SPc"/>
    <property type="match status" value="1"/>
</dbReference>
<evidence type="ECO:0000256" key="8">
    <source>
        <dbReference type="ARBA" id="ARBA00038868"/>
    </source>
</evidence>
<dbReference type="AlphaFoldDB" id="A0A3B4AA74"/>
<dbReference type="InterPro" id="IPR001314">
    <property type="entry name" value="Peptidase_S1A"/>
</dbReference>
<dbReference type="GO" id="GO:0005615">
    <property type="term" value="C:extracellular space"/>
    <property type="evidence" value="ECO:0007669"/>
    <property type="project" value="TreeGrafter"/>
</dbReference>
<evidence type="ECO:0000256" key="1">
    <source>
        <dbReference type="ARBA" id="ARBA00004239"/>
    </source>
</evidence>
<dbReference type="PRINTS" id="PR00722">
    <property type="entry name" value="CHYMOTRYPSIN"/>
</dbReference>
<dbReference type="InterPro" id="IPR018114">
    <property type="entry name" value="TRYPSIN_HIS"/>
</dbReference>
<evidence type="ECO:0000256" key="5">
    <source>
        <dbReference type="ARBA" id="ARBA00022825"/>
    </source>
</evidence>
<evidence type="ECO:0000313" key="11">
    <source>
        <dbReference type="Ensembl" id="ENSPMGP00000013406.1"/>
    </source>
</evidence>
<comment type="catalytic activity">
    <reaction evidence="7">
        <text>Preferential cleavage: Arg-|-Xaa, Lys-|-Xaa.</text>
        <dbReference type="EC" id="3.4.21.4"/>
    </reaction>
</comment>
<reference evidence="11" key="1">
    <citation type="submission" date="2025-08" db="UniProtKB">
        <authorList>
            <consortium name="Ensembl"/>
        </authorList>
    </citation>
    <scope>IDENTIFICATION</scope>
</reference>
<dbReference type="GO" id="GO:0006508">
    <property type="term" value="P:proteolysis"/>
    <property type="evidence" value="ECO:0007669"/>
    <property type="project" value="UniProtKB-KW"/>
</dbReference>
<reference evidence="11" key="2">
    <citation type="submission" date="2025-09" db="UniProtKB">
        <authorList>
            <consortium name="Ensembl"/>
        </authorList>
    </citation>
    <scope>IDENTIFICATION</scope>
</reference>
<evidence type="ECO:0000256" key="4">
    <source>
        <dbReference type="ARBA" id="ARBA00022801"/>
    </source>
</evidence>
<dbReference type="PANTHER" id="PTHR24264:SF20">
    <property type="entry name" value="TRYPSIN-LIKE"/>
    <property type="match status" value="1"/>
</dbReference>
<dbReference type="SUPFAM" id="SSF50494">
    <property type="entry name" value="Trypsin-like serine proteases"/>
    <property type="match status" value="1"/>
</dbReference>
<dbReference type="InterPro" id="IPR043504">
    <property type="entry name" value="Peptidase_S1_PA_chymotrypsin"/>
</dbReference>
<name>A0A3B4AA74_9GOBI</name>
<keyword evidence="3 9" id="KW-0645">Protease</keyword>
<dbReference type="PROSITE" id="PS00135">
    <property type="entry name" value="TRYPSIN_SER"/>
    <property type="match status" value="1"/>
</dbReference>
<dbReference type="Gene3D" id="2.40.10.10">
    <property type="entry name" value="Trypsin-like serine proteases"/>
    <property type="match status" value="1"/>
</dbReference>
<evidence type="ECO:0000256" key="3">
    <source>
        <dbReference type="ARBA" id="ARBA00022670"/>
    </source>
</evidence>
<keyword evidence="5 9" id="KW-0720">Serine protease</keyword>
<feature type="domain" description="Peptidase S1" evidence="10">
    <location>
        <begin position="66"/>
        <end position="295"/>
    </location>
</feature>
<dbReference type="PANTHER" id="PTHR24264">
    <property type="entry name" value="TRYPSIN-RELATED"/>
    <property type="match status" value="1"/>
</dbReference>
<evidence type="ECO:0000256" key="2">
    <source>
        <dbReference type="ARBA" id="ARBA00007664"/>
    </source>
</evidence>
<evidence type="ECO:0000259" key="10">
    <source>
        <dbReference type="PROSITE" id="PS50240"/>
    </source>
</evidence>
<evidence type="ECO:0000256" key="9">
    <source>
        <dbReference type="RuleBase" id="RU363034"/>
    </source>
</evidence>
<dbReference type="InterPro" id="IPR001254">
    <property type="entry name" value="Trypsin_dom"/>
</dbReference>
<keyword evidence="4 9" id="KW-0378">Hydrolase</keyword>
<keyword evidence="12" id="KW-1185">Reference proteome</keyword>
<dbReference type="EC" id="3.4.21.4" evidence="8"/>
<dbReference type="Ensembl" id="ENSPMGT00000014303.1">
    <property type="protein sequence ID" value="ENSPMGP00000013406.1"/>
    <property type="gene ID" value="ENSPMGG00000010077.1"/>
</dbReference>
<sequence>MNRKTVQTGRLARLPICAIGPSNHQHLYTAFIPGSVGEQPILQLQFYAKYVKSSPLGPPIHRTLRILGGSVAAPHSVSYIVSLQTSGGQHFCGGALIHQSWVLTAAHCNLGLDNTHVVAGETLLDEIEGTERRAYALKLVPHPLYDSVTNDNDIMLIKLSSPLGQSRAVSLVSLPKPGLVLEEGQLCEVSGWGSTSLDSELRTSPALRTVWVSVVSSERCNSSQSFNGSITQNMICAGSKTGGKDACQGDSGGPLVCRSQVFGLVSWGRSCGEARFPGVYTSVSEYRDWIKQTISCPHC</sequence>
<organism evidence="11 12">
    <name type="scientific">Periophthalmus magnuspinnatus</name>
    <dbReference type="NCBI Taxonomy" id="409849"/>
    <lineage>
        <taxon>Eukaryota</taxon>
        <taxon>Metazoa</taxon>
        <taxon>Chordata</taxon>
        <taxon>Craniata</taxon>
        <taxon>Vertebrata</taxon>
        <taxon>Euteleostomi</taxon>
        <taxon>Actinopterygii</taxon>
        <taxon>Neopterygii</taxon>
        <taxon>Teleostei</taxon>
        <taxon>Neoteleostei</taxon>
        <taxon>Acanthomorphata</taxon>
        <taxon>Gobiaria</taxon>
        <taxon>Gobiiformes</taxon>
        <taxon>Gobioidei</taxon>
        <taxon>Gobiidae</taxon>
        <taxon>Oxudercinae</taxon>
        <taxon>Periophthalmus</taxon>
    </lineage>
</organism>
<evidence type="ECO:0000313" key="12">
    <source>
        <dbReference type="Proteomes" id="UP000261520"/>
    </source>
</evidence>
<dbReference type="FunFam" id="2.40.10.10:FF:000077">
    <property type="entry name" value="Predicted protein"/>
    <property type="match status" value="1"/>
</dbReference>
<keyword evidence="6" id="KW-1015">Disulfide bond</keyword>
<dbReference type="InterPro" id="IPR033116">
    <property type="entry name" value="TRYPSIN_SER"/>
</dbReference>
<evidence type="ECO:0000256" key="6">
    <source>
        <dbReference type="ARBA" id="ARBA00023157"/>
    </source>
</evidence>
<protein>
    <recommendedName>
        <fullName evidence="8">trypsin</fullName>
        <ecNumber evidence="8">3.4.21.4</ecNumber>
    </recommendedName>
</protein>
<proteinExistence type="inferred from homology"/>
<dbReference type="STRING" id="409849.ENSPMGP00000013406"/>
<dbReference type="GO" id="GO:0004252">
    <property type="term" value="F:serine-type endopeptidase activity"/>
    <property type="evidence" value="ECO:0007669"/>
    <property type="project" value="UniProtKB-EC"/>
</dbReference>
<dbReference type="Pfam" id="PF00089">
    <property type="entry name" value="Trypsin"/>
    <property type="match status" value="1"/>
</dbReference>
<comment type="subcellular location">
    <subcellularLocation>
        <location evidence="1">Secreted</location>
        <location evidence="1">Extracellular space</location>
    </subcellularLocation>
</comment>
<evidence type="ECO:0000256" key="7">
    <source>
        <dbReference type="ARBA" id="ARBA00036320"/>
    </source>
</evidence>
<comment type="similarity">
    <text evidence="2">Belongs to the peptidase S1 family.</text>
</comment>